<dbReference type="AlphaFoldDB" id="A0A5P6NYK0"/>
<evidence type="ECO:0000313" key="2">
    <source>
        <dbReference type="Proteomes" id="UP000325641"/>
    </source>
</evidence>
<dbReference type="InterPro" id="IPR042302">
    <property type="entry name" value="E1_FCCH_sf"/>
</dbReference>
<sequence>MPNKPAQIPFPLSSFPGLNPQESSGRLVNCYAEPLGEPQRPTGPSMQIWRGCPGLSQHAITAQAGYRGGLLVKNLSYEVFKDTAATVDAAGVVNVLGAFPGSQQVSIARNLAANPDVVAVDIDNGAYKLSTGGAPTSYNGAGSLPQPNSVCFQDGYFFFTIGDSRCFASALNALTQNALTFITVQGRADVQLLRGIPFSNMLLLFTTGSFEAWQDQAIAAPAFPYGRLTIVDVGLVQPSAIAGFEVGFAELLWVSQDYHVQWMSPGSLAPNDVSPPDLNRLIERAVRAGQILEAGCTIAGGKKFWRISSPDWTWELNLSTKRWHERWSLNGGVYGRSRMVAGHPAFSKWIVGDVQSGNLLYPDNDSYTENGDPFLFRIESGPVREFPNATRIARADFDFVTGVGQEVGNYVMTVLGAASGAGGVVRLTVDQTSKADTGDQVNVAGVTGTTEANGPHPILVVDANHIELTDVLFQNAYVSGGTATDISSPPEAIDPQCAISCSKDGGISFDNPSLRSLAPQARGELARASVKNRGFAGPHGVRWRLDITDPVYRGLKGGIMSDNPQVVGP</sequence>
<name>A0A5P6NYK0_9BRAD</name>
<proteinExistence type="predicted"/>
<reference evidence="2" key="1">
    <citation type="submission" date="2019-10" db="EMBL/GenBank/DDBJ databases">
        <title>Complete Genome Sequence of Bradyrhizobium betae type strain PL7HG1T.</title>
        <authorList>
            <person name="Bromfield E.S.P."/>
            <person name="Cloutier S."/>
        </authorList>
    </citation>
    <scope>NUCLEOTIDE SEQUENCE [LARGE SCALE GENOMIC DNA]</scope>
    <source>
        <strain evidence="2">PL7HG1</strain>
    </source>
</reference>
<dbReference type="Proteomes" id="UP000325641">
    <property type="component" value="Chromosome"/>
</dbReference>
<evidence type="ECO:0000313" key="1">
    <source>
        <dbReference type="EMBL" id="QFI71207.1"/>
    </source>
</evidence>
<organism evidence="1 2">
    <name type="scientific">Bradyrhizobium betae</name>
    <dbReference type="NCBI Taxonomy" id="244734"/>
    <lineage>
        <taxon>Bacteria</taxon>
        <taxon>Pseudomonadati</taxon>
        <taxon>Pseudomonadota</taxon>
        <taxon>Alphaproteobacteria</taxon>
        <taxon>Hyphomicrobiales</taxon>
        <taxon>Nitrobacteraceae</taxon>
        <taxon>Bradyrhizobium</taxon>
    </lineage>
</organism>
<dbReference type="RefSeq" id="WP_151642117.1">
    <property type="nucleotide sequence ID" value="NZ_CP044543.1"/>
</dbReference>
<dbReference type="Gene3D" id="2.40.30.180">
    <property type="entry name" value="Ubiquitin-activating enzyme E1, FCCH domain"/>
    <property type="match status" value="1"/>
</dbReference>
<dbReference type="OrthoDB" id="7842371at2"/>
<gene>
    <name evidence="1" type="ORF">F8237_01755</name>
</gene>
<dbReference type="EMBL" id="CP044543">
    <property type="protein sequence ID" value="QFI71207.1"/>
    <property type="molecule type" value="Genomic_DNA"/>
</dbReference>
<accession>A0A5P6NYK0</accession>
<protein>
    <submittedName>
        <fullName evidence="1">Uncharacterized protein</fullName>
    </submittedName>
</protein>
<dbReference type="KEGG" id="bbet:F8237_01755"/>